<evidence type="ECO:0000313" key="1">
    <source>
        <dbReference type="EMBL" id="GIY10116.1"/>
    </source>
</evidence>
<gene>
    <name evidence="1" type="ORF">CEXT_666001</name>
</gene>
<dbReference type="AlphaFoldDB" id="A0AAV4QP06"/>
<comment type="caution">
    <text evidence="1">The sequence shown here is derived from an EMBL/GenBank/DDBJ whole genome shotgun (WGS) entry which is preliminary data.</text>
</comment>
<dbReference type="Proteomes" id="UP001054945">
    <property type="component" value="Unassembled WGS sequence"/>
</dbReference>
<keyword evidence="2" id="KW-1185">Reference proteome</keyword>
<sequence>MAAESGKWSQVEEKKKKNGVLWLEEIQGKWGKGSKVEEKKKGALWLEVKERTTCLVHTACLSDGRNYTDTISAPNNGLITLGKLQLNSQSLRYVVTIHQLRWVYFCRTRLKWQTGGAFLDGGLYYRKVILGMVAFAEDFGTWRKGSKVGEKKKGVLWLEVKERTTCCLVIVGLSEEK</sequence>
<evidence type="ECO:0000313" key="2">
    <source>
        <dbReference type="Proteomes" id="UP001054945"/>
    </source>
</evidence>
<protein>
    <submittedName>
        <fullName evidence="1">Uncharacterized protein</fullName>
    </submittedName>
</protein>
<accession>A0AAV4QP06</accession>
<proteinExistence type="predicted"/>
<organism evidence="1 2">
    <name type="scientific">Caerostris extrusa</name>
    <name type="common">Bark spider</name>
    <name type="synonym">Caerostris bankana</name>
    <dbReference type="NCBI Taxonomy" id="172846"/>
    <lineage>
        <taxon>Eukaryota</taxon>
        <taxon>Metazoa</taxon>
        <taxon>Ecdysozoa</taxon>
        <taxon>Arthropoda</taxon>
        <taxon>Chelicerata</taxon>
        <taxon>Arachnida</taxon>
        <taxon>Araneae</taxon>
        <taxon>Araneomorphae</taxon>
        <taxon>Entelegynae</taxon>
        <taxon>Araneoidea</taxon>
        <taxon>Araneidae</taxon>
        <taxon>Caerostris</taxon>
    </lineage>
</organism>
<name>A0AAV4QP06_CAEEX</name>
<reference evidence="1 2" key="1">
    <citation type="submission" date="2021-06" db="EMBL/GenBank/DDBJ databases">
        <title>Caerostris extrusa draft genome.</title>
        <authorList>
            <person name="Kono N."/>
            <person name="Arakawa K."/>
        </authorList>
    </citation>
    <scope>NUCLEOTIDE SEQUENCE [LARGE SCALE GENOMIC DNA]</scope>
</reference>
<dbReference type="EMBL" id="BPLR01006476">
    <property type="protein sequence ID" value="GIY10116.1"/>
    <property type="molecule type" value="Genomic_DNA"/>
</dbReference>